<dbReference type="AlphaFoldDB" id="W5T343"/>
<reference evidence="1" key="1">
    <citation type="submission" date="2013-04" db="EMBL/GenBank/DDBJ databases">
        <title>Comparative Genomics of Relapsing Fever Spirochetes.</title>
        <authorList>
            <person name="Schwan T.G."/>
            <person name="Raffel S.J."/>
            <person name="Porcella S.F."/>
            <person name="Martens C.A."/>
            <person name="Bruno D.P."/>
            <person name="Ricklefs S.M."/>
            <person name="Barbian K.B."/>
        </authorList>
    </citation>
    <scope>NUCLEOTIDE SEQUENCE</scope>
    <source>
        <strain evidence="1">Co53</strain>
        <plasmid evidence="1">unnamed</plasmid>
    </source>
</reference>
<dbReference type="RefSeq" id="WP_025408927.1">
    <property type="nucleotide sequence ID" value="NZ_CP005769.1"/>
</dbReference>
<proteinExistence type="predicted"/>
<dbReference type="OrthoDB" id="351116at2"/>
<sequence length="140" mass="16514">MKIINKIKLYKVKEATEILEEKYQHKITKQNLCTKVAKLNAYVTYNGIRYIPEEVFPNLTINLKFKETKMATEIIIDKKMQRIKSIIRAYEEQYPVPPIKPITEVKSQNTNTQAIIYAVIQLQKEVAMLKQKVQEREKDI</sequence>
<gene>
    <name evidence="1" type="ORF">BCO_0122002</name>
</gene>
<protein>
    <submittedName>
        <fullName evidence="1">Uncharacterized protein</fullName>
    </submittedName>
</protein>
<accession>W5T343</accession>
<keyword evidence="1" id="KW-0614">Plasmid</keyword>
<organism evidence="1">
    <name type="scientific">Borrelia coriaceae ATCC 43381</name>
    <dbReference type="NCBI Taxonomy" id="1408429"/>
    <lineage>
        <taxon>Bacteria</taxon>
        <taxon>Pseudomonadati</taxon>
        <taxon>Spirochaetota</taxon>
        <taxon>Spirochaetia</taxon>
        <taxon>Spirochaetales</taxon>
        <taxon>Borreliaceae</taxon>
        <taxon>Borrelia</taxon>
    </lineage>
</organism>
<dbReference type="EMBL" id="CP005769">
    <property type="protein sequence ID" value="AHH11736.1"/>
    <property type="molecule type" value="Genomic_DNA"/>
</dbReference>
<evidence type="ECO:0000313" key="1">
    <source>
        <dbReference type="EMBL" id="AHH11736.1"/>
    </source>
</evidence>
<name>W5T343_9SPIR</name>
<dbReference type="HOGENOM" id="CLU_102466_0_0_12"/>
<geneLocation type="plasmid" evidence="1">
    <name>unnamed</name>
</geneLocation>